<reference evidence="2 3" key="1">
    <citation type="journal article" date="2014" name="PLoS ONE">
        <title>Global Analysis of Gene Expression Profiles in Physic Nut (Jatropha curcas L.) Seedlings Exposed to Salt Stress.</title>
        <authorList>
            <person name="Zhang L."/>
            <person name="Zhang C."/>
            <person name="Wu P."/>
            <person name="Chen Y."/>
            <person name="Li M."/>
            <person name="Jiang H."/>
            <person name="Wu G."/>
        </authorList>
    </citation>
    <scope>NUCLEOTIDE SEQUENCE [LARGE SCALE GENOMIC DNA]</scope>
    <source>
        <strain evidence="3">cv. GZQX0401</strain>
        <tissue evidence="2">Young leaves</tissue>
    </source>
</reference>
<feature type="domain" description="DUF7138" evidence="1">
    <location>
        <begin position="14"/>
        <end position="93"/>
    </location>
</feature>
<protein>
    <recommendedName>
        <fullName evidence="1">DUF7138 domain-containing protein</fullName>
    </recommendedName>
</protein>
<dbReference type="PANTHER" id="PTHR36351:SF1">
    <property type="entry name" value="EMBRYO SAC DEVELOPMENT ARREST 12"/>
    <property type="match status" value="1"/>
</dbReference>
<organism evidence="2 3">
    <name type="scientific">Jatropha curcas</name>
    <name type="common">Barbados nut</name>
    <dbReference type="NCBI Taxonomy" id="180498"/>
    <lineage>
        <taxon>Eukaryota</taxon>
        <taxon>Viridiplantae</taxon>
        <taxon>Streptophyta</taxon>
        <taxon>Embryophyta</taxon>
        <taxon>Tracheophyta</taxon>
        <taxon>Spermatophyta</taxon>
        <taxon>Magnoliopsida</taxon>
        <taxon>eudicotyledons</taxon>
        <taxon>Gunneridae</taxon>
        <taxon>Pentapetalae</taxon>
        <taxon>rosids</taxon>
        <taxon>fabids</taxon>
        <taxon>Malpighiales</taxon>
        <taxon>Euphorbiaceae</taxon>
        <taxon>Crotonoideae</taxon>
        <taxon>Jatropheae</taxon>
        <taxon>Jatropha</taxon>
    </lineage>
</organism>
<dbReference type="EMBL" id="KK914453">
    <property type="protein sequence ID" value="KDP36123.1"/>
    <property type="molecule type" value="Genomic_DNA"/>
</dbReference>
<dbReference type="InterPro" id="IPR055562">
    <property type="entry name" value="DUF7138"/>
</dbReference>
<evidence type="ECO:0000313" key="2">
    <source>
        <dbReference type="EMBL" id="KDP36123.1"/>
    </source>
</evidence>
<proteinExistence type="predicted"/>
<dbReference type="OrthoDB" id="778072at2759"/>
<keyword evidence="3" id="KW-1185">Reference proteome</keyword>
<dbReference type="PANTHER" id="PTHR36351">
    <property type="entry name" value="EMBRYO SAC DEVELOPMENT ARREST 12"/>
    <property type="match status" value="1"/>
</dbReference>
<dbReference type="STRING" id="180498.A0A067KM91"/>
<evidence type="ECO:0000313" key="3">
    <source>
        <dbReference type="Proteomes" id="UP000027138"/>
    </source>
</evidence>
<dbReference type="Pfam" id="PF23596">
    <property type="entry name" value="DUF7138"/>
    <property type="match status" value="1"/>
</dbReference>
<accession>A0A067KM91</accession>
<evidence type="ECO:0000259" key="1">
    <source>
        <dbReference type="Pfam" id="PF23596"/>
    </source>
</evidence>
<name>A0A067KM91_JATCU</name>
<dbReference type="AlphaFoldDB" id="A0A067KM91"/>
<gene>
    <name evidence="2" type="ORF">JCGZ_08767</name>
</gene>
<dbReference type="Proteomes" id="UP000027138">
    <property type="component" value="Unassembled WGS sequence"/>
</dbReference>
<sequence length="237" mass="26808">MMEEEFVTAKSMGSSFSVVFYDGEQETSLGNVVVSPSLNFKAFQSTISEKLGLSPHQFSIYMTDQNRRGSRIPVTGKIDFSAVSREKDCFFLVVLKRSRRERRRKSREVAEIMQNNHRFDPPANMMLLRRDGNTIAINTNEFSGVDLGRAGYERRVKELQMEKERYLMNMGLGSGMVYEGLSLGSERVNNRTVVCDECLMAKVMGRDVGFHWCVNDTVTFGFRSPAGPIARPIKGSD</sequence>